<evidence type="ECO:0000256" key="2">
    <source>
        <dbReference type="ARBA" id="ARBA00022741"/>
    </source>
</evidence>
<dbReference type="OMA" id="CDSTLYH"/>
<dbReference type="PIRSF" id="PIRSF000709">
    <property type="entry name" value="6PFK_2-Ptase"/>
    <property type="match status" value="1"/>
</dbReference>
<feature type="active site" description="Proton donor/acceptor" evidence="5">
    <location>
        <position position="331"/>
    </location>
</feature>
<proteinExistence type="inferred from homology"/>
<dbReference type="FunFam" id="3.40.50.1240:FF:000005">
    <property type="entry name" value="GpmB, Fructose-2,6-bisphosphatase"/>
    <property type="match status" value="1"/>
</dbReference>
<dbReference type="GeneID" id="108673076"/>
<dbReference type="GO" id="GO:0004331">
    <property type="term" value="F:fructose-2,6-bisphosphate 2-phosphatase activity"/>
    <property type="evidence" value="ECO:0007669"/>
    <property type="project" value="TreeGrafter"/>
</dbReference>
<evidence type="ECO:0000313" key="9">
    <source>
        <dbReference type="RefSeq" id="XP_018016341.1"/>
    </source>
</evidence>
<dbReference type="RefSeq" id="XP_018016341.1">
    <property type="nucleotide sequence ID" value="XM_018160852.2"/>
</dbReference>
<dbReference type="PROSITE" id="PS00175">
    <property type="entry name" value="PG_MUTASE"/>
    <property type="match status" value="1"/>
</dbReference>
<evidence type="ECO:0000256" key="4">
    <source>
        <dbReference type="ARBA" id="ARBA00022840"/>
    </source>
</evidence>
<feature type="active site" description="Tele-phosphohistidine intermediate" evidence="5">
    <location>
        <position position="262"/>
    </location>
</feature>
<comment type="similarity">
    <text evidence="1">In the C-terminal section; belongs to the phosphoglycerate mutase family.</text>
</comment>
<evidence type="ECO:0000259" key="7">
    <source>
        <dbReference type="Pfam" id="PF01591"/>
    </source>
</evidence>
<evidence type="ECO:0000256" key="6">
    <source>
        <dbReference type="PIRSR" id="PIRSR613078-2"/>
    </source>
</evidence>
<evidence type="ECO:0000256" key="5">
    <source>
        <dbReference type="PIRSR" id="PIRSR613078-1"/>
    </source>
</evidence>
<reference evidence="9" key="1">
    <citation type="submission" date="2025-08" db="UniProtKB">
        <authorList>
            <consortium name="RefSeq"/>
        </authorList>
    </citation>
    <scope>IDENTIFICATION</scope>
    <source>
        <tissue evidence="9">Whole organism</tissue>
    </source>
</reference>
<dbReference type="Proteomes" id="UP000694843">
    <property type="component" value="Unplaced"/>
</dbReference>
<dbReference type="SMART" id="SM00855">
    <property type="entry name" value="PGAM"/>
    <property type="match status" value="1"/>
</dbReference>
<dbReference type="PANTHER" id="PTHR10606">
    <property type="entry name" value="6-PHOSPHOFRUCTO-2-KINASE/FRUCTOSE-2,6-BISPHOSPHATASE"/>
    <property type="match status" value="1"/>
</dbReference>
<dbReference type="Gene3D" id="3.40.50.300">
    <property type="entry name" value="P-loop containing nucleotide triphosphate hydrolases"/>
    <property type="match status" value="1"/>
</dbReference>
<dbReference type="InterPro" id="IPR029033">
    <property type="entry name" value="His_PPase_superfam"/>
</dbReference>
<keyword evidence="8" id="KW-1185">Reference proteome</keyword>
<dbReference type="SUPFAM" id="SSF53254">
    <property type="entry name" value="Phosphoglycerate mutase-like"/>
    <property type="match status" value="1"/>
</dbReference>
<dbReference type="InterPro" id="IPR003094">
    <property type="entry name" value="6Pfruct_kin"/>
</dbReference>
<dbReference type="InterPro" id="IPR013079">
    <property type="entry name" value="6Phosfructo_kin"/>
</dbReference>
<dbReference type="InterPro" id="IPR027417">
    <property type="entry name" value="P-loop_NTPase"/>
</dbReference>
<dbReference type="PRINTS" id="PR00991">
    <property type="entry name" value="6PFRUCTKNASE"/>
</dbReference>
<evidence type="ECO:0000256" key="1">
    <source>
        <dbReference type="ARBA" id="ARBA00008408"/>
    </source>
</evidence>
<feature type="domain" description="6-phosphofructo-2-kinase" evidence="7">
    <location>
        <begin position="42"/>
        <end position="254"/>
    </location>
</feature>
<dbReference type="InterPro" id="IPR001345">
    <property type="entry name" value="PG/BPGM_mutase_AS"/>
</dbReference>
<dbReference type="Pfam" id="PF00300">
    <property type="entry name" value="His_Phos_1"/>
    <property type="match status" value="1"/>
</dbReference>
<dbReference type="GO" id="GO:0006003">
    <property type="term" value="P:fructose 2,6-bisphosphate metabolic process"/>
    <property type="evidence" value="ECO:0007669"/>
    <property type="project" value="InterPro"/>
</dbReference>
<evidence type="ECO:0000313" key="8">
    <source>
        <dbReference type="Proteomes" id="UP000694843"/>
    </source>
</evidence>
<dbReference type="Gene3D" id="3.40.50.1240">
    <property type="entry name" value="Phosphoglycerate mutase-like"/>
    <property type="match status" value="1"/>
</dbReference>
<feature type="binding site" evidence="6">
    <location>
        <begin position="261"/>
        <end position="268"/>
    </location>
    <ligand>
        <name>substrate</name>
    </ligand>
</feature>
<keyword evidence="4" id="KW-0067">ATP-binding</keyword>
<protein>
    <submittedName>
        <fullName evidence="9">6-phosphofructo-2-kinase/fructose-2, 6-bisphosphatase-like isoform X1</fullName>
    </submittedName>
</protein>
<dbReference type="PANTHER" id="PTHR10606:SF44">
    <property type="entry name" value="6-PHOSPHOFRUCTO 2-KINASE_FRUCTOSE 2,6-BISPHOSPHATASE LONG FORM"/>
    <property type="match status" value="1"/>
</dbReference>
<dbReference type="KEGG" id="hazt:108673076"/>
<sequence length="518" mass="59269">MAPTPTMEMDDSFQQDWQDLIATHPVCRMTRDTSDPPIDAVNIPHVVAMVGLPARGKTFIAMKLARYLNWAGMPTKVFNVGDYRRKAMELFPGHDFFLTGNREGTAIRNRVALDALQDVVEFLASGGQVGVYDAANISQERRKLIHHIIVERLGYKLFFIESICNEPKIIEANIMESKVTNPDYSDMATEDAVSDFLKRIDHYCSRYETIDEENEKTFSFMKIFDAGRRVVVHKQEGHIQSRVAYYLMNIHITPRSIYLTRHGESVFNQMGRIGGDSDLSPNGLEYSKALAKFIKSQNIPNLRVWTSYMKRTIQTASNIDAPQERWKALNEIDAGICEGLTYEEIQEQLPGEFAARDNNKYQYRYPRGESYEDVVYRLESVMMELERQENVLVVGHQAVLRCVLAYFLDKTGEELPYLKVPLHSIIKLTPQAYGCKVELFKIPIDCVDTHRCKPLVTRNDEGKEEYLGPEDVIHQERVEVTAVQGLVKKMCVSPSKDLSSTQEDDEGCVKTTIYKIYK</sequence>
<dbReference type="GO" id="GO:0003873">
    <property type="term" value="F:6-phosphofructo-2-kinase activity"/>
    <property type="evidence" value="ECO:0007669"/>
    <property type="project" value="InterPro"/>
</dbReference>
<dbReference type="GO" id="GO:0005829">
    <property type="term" value="C:cytosol"/>
    <property type="evidence" value="ECO:0007669"/>
    <property type="project" value="TreeGrafter"/>
</dbReference>
<dbReference type="CDD" id="cd07067">
    <property type="entry name" value="HP_PGM_like"/>
    <property type="match status" value="1"/>
</dbReference>
<dbReference type="Pfam" id="PF01591">
    <property type="entry name" value="6PF2K"/>
    <property type="match status" value="1"/>
</dbReference>
<gene>
    <name evidence="9" type="primary">LOC108673076</name>
</gene>
<dbReference type="FunFam" id="3.40.50.300:FF:000644">
    <property type="entry name" value="GpmB, Fructose-2,6-bisphosphatase"/>
    <property type="match status" value="1"/>
</dbReference>
<dbReference type="GO" id="GO:0005524">
    <property type="term" value="F:ATP binding"/>
    <property type="evidence" value="ECO:0007669"/>
    <property type="project" value="UniProtKB-KW"/>
</dbReference>
<name>A0A8B7NTL0_HYAAZ</name>
<dbReference type="InterPro" id="IPR013078">
    <property type="entry name" value="His_Pase_superF_clade-1"/>
</dbReference>
<keyword evidence="3" id="KW-0378">Hydrolase</keyword>
<dbReference type="AlphaFoldDB" id="A0A8B7NTL0"/>
<organism evidence="8 9">
    <name type="scientific">Hyalella azteca</name>
    <name type="common">Amphipod</name>
    <dbReference type="NCBI Taxonomy" id="294128"/>
    <lineage>
        <taxon>Eukaryota</taxon>
        <taxon>Metazoa</taxon>
        <taxon>Ecdysozoa</taxon>
        <taxon>Arthropoda</taxon>
        <taxon>Crustacea</taxon>
        <taxon>Multicrustacea</taxon>
        <taxon>Malacostraca</taxon>
        <taxon>Eumalacostraca</taxon>
        <taxon>Peracarida</taxon>
        <taxon>Amphipoda</taxon>
        <taxon>Senticaudata</taxon>
        <taxon>Talitrida</taxon>
        <taxon>Talitroidea</taxon>
        <taxon>Hyalellidae</taxon>
        <taxon>Hyalella</taxon>
    </lineage>
</organism>
<feature type="binding site" evidence="6">
    <location>
        <position position="311"/>
    </location>
    <ligand>
        <name>substrate</name>
    </ligand>
</feature>
<dbReference type="OrthoDB" id="267323at2759"/>
<keyword evidence="2" id="KW-0547">Nucleotide-binding</keyword>
<dbReference type="SUPFAM" id="SSF52540">
    <property type="entry name" value="P-loop containing nucleoside triphosphate hydrolases"/>
    <property type="match status" value="1"/>
</dbReference>
<dbReference type="GO" id="GO:0006000">
    <property type="term" value="P:fructose metabolic process"/>
    <property type="evidence" value="ECO:0007669"/>
    <property type="project" value="InterPro"/>
</dbReference>
<evidence type="ECO:0000256" key="3">
    <source>
        <dbReference type="ARBA" id="ARBA00022801"/>
    </source>
</evidence>
<accession>A0A8B7NTL0</accession>